<feature type="domain" description="Rab-GAP TBC" evidence="2">
    <location>
        <begin position="304"/>
        <end position="545"/>
    </location>
</feature>
<comment type="caution">
    <text evidence="3">The sequence shown here is derived from an EMBL/GenBank/DDBJ whole genome shotgun (WGS) entry which is preliminary data.</text>
</comment>
<dbReference type="PANTHER" id="PTHR22957">
    <property type="entry name" value="TBC1 DOMAIN FAMILY MEMBER GTPASE-ACTIVATING PROTEIN"/>
    <property type="match status" value="1"/>
</dbReference>
<dbReference type="SUPFAM" id="SSF47923">
    <property type="entry name" value="Ypt/Rab-GAP domain of gyp1p"/>
    <property type="match status" value="2"/>
</dbReference>
<feature type="compositionally biased region" description="Low complexity" evidence="1">
    <location>
        <begin position="98"/>
        <end position="114"/>
    </location>
</feature>
<dbReference type="InterPro" id="IPR000195">
    <property type="entry name" value="Rab-GAP-TBC_dom"/>
</dbReference>
<feature type="region of interest" description="Disordered" evidence="1">
    <location>
        <begin position="48"/>
        <end position="78"/>
    </location>
</feature>
<evidence type="ECO:0000313" key="3">
    <source>
        <dbReference type="EMBL" id="KAJ4133494.1"/>
    </source>
</evidence>
<keyword evidence="4" id="KW-1185">Reference proteome</keyword>
<accession>A0ABQ8RE93</accession>
<feature type="compositionally biased region" description="Polar residues" evidence="1">
    <location>
        <begin position="123"/>
        <end position="132"/>
    </location>
</feature>
<proteinExistence type="predicted"/>
<reference evidence="3" key="1">
    <citation type="submission" date="2022-09" db="EMBL/GenBank/DDBJ databases">
        <title>Fusarium specimens isolated from Avocado Roots.</title>
        <authorList>
            <person name="Stajich J."/>
            <person name="Roper C."/>
            <person name="Heimlech-Rivalta G."/>
        </authorList>
    </citation>
    <scope>NUCLEOTIDE SEQUENCE</scope>
    <source>
        <strain evidence="3">CF00095</strain>
    </source>
</reference>
<dbReference type="PANTHER" id="PTHR22957:SF26">
    <property type="entry name" value="LD44506P"/>
    <property type="match status" value="1"/>
</dbReference>
<dbReference type="Gene3D" id="1.10.10.750">
    <property type="entry name" value="Ypt/Rab-GAP domain of gyp1p, domain 1"/>
    <property type="match status" value="1"/>
</dbReference>
<evidence type="ECO:0000313" key="4">
    <source>
        <dbReference type="Proteomes" id="UP001152024"/>
    </source>
</evidence>
<organism evidence="3 4">
    <name type="scientific">Fusarium equiseti</name>
    <name type="common">Fusarium scirpi</name>
    <dbReference type="NCBI Taxonomy" id="61235"/>
    <lineage>
        <taxon>Eukaryota</taxon>
        <taxon>Fungi</taxon>
        <taxon>Dikarya</taxon>
        <taxon>Ascomycota</taxon>
        <taxon>Pezizomycotina</taxon>
        <taxon>Sordariomycetes</taxon>
        <taxon>Hypocreomycetidae</taxon>
        <taxon>Hypocreales</taxon>
        <taxon>Nectriaceae</taxon>
        <taxon>Fusarium</taxon>
        <taxon>Fusarium incarnatum-equiseti species complex</taxon>
    </lineage>
</organism>
<sequence length="627" mass="70219">MWSSSGSGKKPAQSEMVQVAQSMLNRSIRVCIICLGFYTLSSRAEASPTRSASPFWRPPPRDSLSSSSKRNIASPTGHGSGLVVGAAYSHADMLKFDSLNSNSSRPRTPPSSSSAKIRIQEASPPSKTTPGKNGSPPYKSYINFLSNTNDDWKADEDDMMGYEDDDGDDFGLPSLSNMKRRTRRIATQNRAESNTLSPSAEGPSDAFLARRYSNSADIAIERPAPTYPMPKKSEGKILRPQYKEILKDPANALHLINYPTVPANATPKEADAINSRITRINKFKKLLQASTISIPDLRQLAWSGVPQEVRAITWQLLLSYLPANSERRVATLERKRKEYLDGVRQAFERGGGAATTSGNTAPTGRTRGLDEAIWHQISIDVPRTNPHIELYSYEATQRSLERILYVWAVRHPASGYVQGINDLVTPFWQVFLGIYIGDHDIESGMDPGQLPKSVLDAVEADSFWCLTKLLDGIQDHYIVAQPGIQRQVAALRDLTARIDGNLSKHLEQEGIEFIQFSFRWMNCLLMREFSVKNTIRMWDTYLAEEQGFSEFHLYVCAAFLVKWSDKLLDMDFQEIMMFLQSLPTKGWTEKDIELLLSEAFIWQSLFKGSAAHLKGQPAREPVTNLQL</sequence>
<dbReference type="SMART" id="SM00164">
    <property type="entry name" value="TBC"/>
    <property type="match status" value="1"/>
</dbReference>
<evidence type="ECO:0000256" key="1">
    <source>
        <dbReference type="SAM" id="MobiDB-lite"/>
    </source>
</evidence>
<dbReference type="EMBL" id="JAOQBH010000007">
    <property type="protein sequence ID" value="KAJ4133494.1"/>
    <property type="molecule type" value="Genomic_DNA"/>
</dbReference>
<dbReference type="Proteomes" id="UP001152024">
    <property type="component" value="Unassembled WGS sequence"/>
</dbReference>
<name>A0ABQ8RE93_FUSEQ</name>
<dbReference type="InterPro" id="IPR035969">
    <property type="entry name" value="Rab-GAP_TBC_sf"/>
</dbReference>
<dbReference type="PROSITE" id="PS50086">
    <property type="entry name" value="TBC_RABGAP"/>
    <property type="match status" value="1"/>
</dbReference>
<feature type="region of interest" description="Disordered" evidence="1">
    <location>
        <begin position="98"/>
        <end position="140"/>
    </location>
</feature>
<dbReference type="Gene3D" id="1.10.472.80">
    <property type="entry name" value="Ypt/Rab-GAP domain of gyp1p, domain 3"/>
    <property type="match status" value="1"/>
</dbReference>
<protein>
    <submittedName>
        <fullName evidence="3">GTPase-activating protein</fullName>
    </submittedName>
</protein>
<evidence type="ECO:0000259" key="2">
    <source>
        <dbReference type="PROSITE" id="PS50086"/>
    </source>
</evidence>
<dbReference type="Gene3D" id="1.10.8.270">
    <property type="entry name" value="putative rabgap domain of human tbc1 domain family member 14 like domains"/>
    <property type="match status" value="1"/>
</dbReference>
<dbReference type="Pfam" id="PF00566">
    <property type="entry name" value="RabGAP-TBC"/>
    <property type="match status" value="1"/>
</dbReference>
<gene>
    <name evidence="3" type="primary">GYP1</name>
    <name evidence="3" type="ORF">NW768_005080</name>
</gene>